<proteinExistence type="inferred from homology"/>
<organism evidence="3 4">
    <name type="scientific">Schumannella luteola</name>
    <dbReference type="NCBI Taxonomy" id="472059"/>
    <lineage>
        <taxon>Bacteria</taxon>
        <taxon>Bacillati</taxon>
        <taxon>Actinomycetota</taxon>
        <taxon>Actinomycetes</taxon>
        <taxon>Micrococcales</taxon>
        <taxon>Microbacteriaceae</taxon>
        <taxon>Schumannella</taxon>
    </lineage>
</organism>
<dbReference type="PANTHER" id="PTHR42760:SF5">
    <property type="entry name" value="2-DEHYDRO-3-DEOXY-D-GLUCONATE 5-DEHYDROGENASE"/>
    <property type="match status" value="1"/>
</dbReference>
<accession>A0A852YH60</accession>
<comment type="similarity">
    <text evidence="1">Belongs to the short-chain dehydrogenases/reductases (SDR) family.</text>
</comment>
<evidence type="ECO:0000256" key="2">
    <source>
        <dbReference type="ARBA" id="ARBA00023002"/>
    </source>
</evidence>
<evidence type="ECO:0000256" key="1">
    <source>
        <dbReference type="ARBA" id="ARBA00006484"/>
    </source>
</evidence>
<dbReference type="EC" id="1.1.1.69" evidence="3"/>
<evidence type="ECO:0000313" key="3">
    <source>
        <dbReference type="EMBL" id="NYG98388.1"/>
    </source>
</evidence>
<dbReference type="InterPro" id="IPR020904">
    <property type="entry name" value="Sc_DH/Rdtase_CS"/>
</dbReference>
<dbReference type="InterPro" id="IPR036291">
    <property type="entry name" value="NAD(P)-bd_dom_sf"/>
</dbReference>
<dbReference type="PROSITE" id="PS00061">
    <property type="entry name" value="ADH_SHORT"/>
    <property type="match status" value="1"/>
</dbReference>
<dbReference type="AlphaFoldDB" id="A0A852YH60"/>
<dbReference type="Gene3D" id="3.40.50.720">
    <property type="entry name" value="NAD(P)-binding Rossmann-like Domain"/>
    <property type="match status" value="1"/>
</dbReference>
<dbReference type="PRINTS" id="PR00080">
    <property type="entry name" value="SDRFAMILY"/>
</dbReference>
<dbReference type="PRINTS" id="PR00081">
    <property type="entry name" value="GDHRDH"/>
</dbReference>
<dbReference type="PANTHER" id="PTHR42760">
    <property type="entry name" value="SHORT-CHAIN DEHYDROGENASES/REDUCTASES FAMILY MEMBER"/>
    <property type="match status" value="1"/>
</dbReference>
<dbReference type="GO" id="GO:0008874">
    <property type="term" value="F:gluconate 5-dehydrogenase activity"/>
    <property type="evidence" value="ECO:0007669"/>
    <property type="project" value="UniProtKB-EC"/>
</dbReference>
<gene>
    <name evidence="3" type="ORF">BJ979_001014</name>
</gene>
<name>A0A852YH60_9MICO</name>
<sequence length="211" mass="22964">MAERVDQLATEFGADRVRGEAFDAAEPDEVRRAIDGIEDRLGPIEILVNNAGTQLRGDILDYTDSDWDAITRANLDSVFVMSREAGRRMAERGHGKIVNITSLQAQASRPGIAPYAATKGAVKMLTRGLAGDLARRGVQVNALGPGYFVTELNQGLRDDERFDSWLRDRTPAARWGELDDLVGTLLYLVSPASDFVNGQSVYVDGGILAVL</sequence>
<dbReference type="Pfam" id="PF13561">
    <property type="entry name" value="adh_short_C2"/>
    <property type="match status" value="1"/>
</dbReference>
<protein>
    <submittedName>
        <fullName evidence="3">Gluconate 5-dehydrogenase</fullName>
        <ecNumber evidence="3">1.1.1.69</ecNumber>
    </submittedName>
</protein>
<comment type="caution">
    <text evidence="3">The sequence shown here is derived from an EMBL/GenBank/DDBJ whole genome shotgun (WGS) entry which is preliminary data.</text>
</comment>
<dbReference type="Proteomes" id="UP000553888">
    <property type="component" value="Unassembled WGS sequence"/>
</dbReference>
<dbReference type="EMBL" id="JACBZY010000001">
    <property type="protein sequence ID" value="NYG98388.1"/>
    <property type="molecule type" value="Genomic_DNA"/>
</dbReference>
<keyword evidence="2 3" id="KW-0560">Oxidoreductase</keyword>
<dbReference type="SUPFAM" id="SSF51735">
    <property type="entry name" value="NAD(P)-binding Rossmann-fold domains"/>
    <property type="match status" value="1"/>
</dbReference>
<dbReference type="InterPro" id="IPR002347">
    <property type="entry name" value="SDR_fam"/>
</dbReference>
<reference evidence="3 4" key="1">
    <citation type="submission" date="2020-07" db="EMBL/GenBank/DDBJ databases">
        <title>Sequencing the genomes of 1000 actinobacteria strains.</title>
        <authorList>
            <person name="Klenk H.-P."/>
        </authorList>
    </citation>
    <scope>NUCLEOTIDE SEQUENCE [LARGE SCALE GENOMIC DNA]</scope>
    <source>
        <strain evidence="3 4">DSM 23141</strain>
    </source>
</reference>
<keyword evidence="4" id="KW-1185">Reference proteome</keyword>
<evidence type="ECO:0000313" key="4">
    <source>
        <dbReference type="Proteomes" id="UP000553888"/>
    </source>
</evidence>